<dbReference type="InterPro" id="IPR012292">
    <property type="entry name" value="Globin/Proto"/>
</dbReference>
<dbReference type="EMBL" id="LYUB02000010">
    <property type="protein sequence ID" value="OVF08062.1"/>
    <property type="molecule type" value="Genomic_DNA"/>
</dbReference>
<dbReference type="KEGG" id="clus:A9F13_10g02167"/>
<evidence type="ECO:0000256" key="1">
    <source>
        <dbReference type="SAM" id="MobiDB-lite"/>
    </source>
</evidence>
<feature type="domain" description="Globin" evidence="2">
    <location>
        <begin position="86"/>
        <end position="245"/>
    </location>
</feature>
<feature type="compositionally biased region" description="Polar residues" evidence="1">
    <location>
        <begin position="1"/>
        <end position="10"/>
    </location>
</feature>
<feature type="region of interest" description="Disordered" evidence="1">
    <location>
        <begin position="1"/>
        <end position="50"/>
    </location>
</feature>
<evidence type="ECO:0000259" key="2">
    <source>
        <dbReference type="PROSITE" id="PS01033"/>
    </source>
</evidence>
<dbReference type="PANTHER" id="PTHR43396">
    <property type="entry name" value="FLAVOHEMOPROTEIN"/>
    <property type="match status" value="1"/>
</dbReference>
<evidence type="ECO:0000313" key="3">
    <source>
        <dbReference type="EMBL" id="OVF08062.1"/>
    </source>
</evidence>
<sequence length="325" mass="36422">MLSGSTSMRRPTQLGRDIPKSYSTQSLANAREDASIPDTQSENSDMYFAPSYSDYTHENYKVTRVGTRDSCNSAYSNQSVYRVSLDFSPKEIALVRYTWNRMLVDDAEPKISLPGAFARPKKMAQSSLHASSTFCTQLYSNLLSMDPELEQAFPSLRHQAVSMAGVMSLAVNSLDNLSSLDAYLEQLGKRHSRILGIEPFQFEMMGEALVQTFVQRFGSKFTQQLEVLWIKFYMYLANTLLQFGLDPVLRLEPGAPQVFPRQSRPESVFSGDTLSLLNSARRVSQSTGLTEVSSVLEKSAAPKVRAPPAQKRRLRLKKKSDCVIV</sequence>
<dbReference type="GO" id="GO:0020037">
    <property type="term" value="F:heme binding"/>
    <property type="evidence" value="ECO:0007669"/>
    <property type="project" value="InterPro"/>
</dbReference>
<accession>A0AA91PZ11</accession>
<gene>
    <name evidence="3" type="ORF">A9F13_10g02167</name>
</gene>
<dbReference type="GO" id="GO:0046210">
    <property type="term" value="P:nitric oxide catabolic process"/>
    <property type="evidence" value="ECO:0007669"/>
    <property type="project" value="TreeGrafter"/>
</dbReference>
<protein>
    <recommendedName>
        <fullName evidence="2">Globin domain-containing protein</fullName>
    </recommendedName>
</protein>
<dbReference type="InterPro" id="IPR009050">
    <property type="entry name" value="Globin-like_sf"/>
</dbReference>
<dbReference type="PROSITE" id="PS01033">
    <property type="entry name" value="GLOBIN"/>
    <property type="match status" value="1"/>
</dbReference>
<reference evidence="3 4" key="1">
    <citation type="submission" date="2017-04" db="EMBL/GenBank/DDBJ databases">
        <title>Draft genome of the yeast Clavispora lusitaniae type strain CBS 6936.</title>
        <authorList>
            <person name="Durrens P."/>
            <person name="Klopp C."/>
            <person name="Biteau N."/>
            <person name="Fitton-Ouhabi V."/>
            <person name="Dementhon K."/>
            <person name="Accoceberry I."/>
            <person name="Sherman D.J."/>
            <person name="Noel T."/>
        </authorList>
    </citation>
    <scope>NUCLEOTIDE SEQUENCE [LARGE SCALE GENOMIC DNA]</scope>
    <source>
        <strain evidence="3 4">CBS 6936</strain>
    </source>
</reference>
<dbReference type="InterPro" id="IPR000971">
    <property type="entry name" value="Globin"/>
</dbReference>
<proteinExistence type="predicted"/>
<dbReference type="GO" id="GO:0071949">
    <property type="term" value="F:FAD binding"/>
    <property type="evidence" value="ECO:0007669"/>
    <property type="project" value="TreeGrafter"/>
</dbReference>
<dbReference type="Pfam" id="PF00042">
    <property type="entry name" value="Globin"/>
    <property type="match status" value="1"/>
</dbReference>
<dbReference type="Proteomes" id="UP000195602">
    <property type="component" value="Unassembled WGS sequence"/>
</dbReference>
<organism evidence="3 4">
    <name type="scientific">Clavispora lusitaniae</name>
    <name type="common">Candida lusitaniae</name>
    <dbReference type="NCBI Taxonomy" id="36911"/>
    <lineage>
        <taxon>Eukaryota</taxon>
        <taxon>Fungi</taxon>
        <taxon>Dikarya</taxon>
        <taxon>Ascomycota</taxon>
        <taxon>Saccharomycotina</taxon>
        <taxon>Pichiomycetes</taxon>
        <taxon>Metschnikowiaceae</taxon>
        <taxon>Clavispora</taxon>
    </lineage>
</organism>
<dbReference type="GO" id="GO:0008941">
    <property type="term" value="F:nitric oxide dioxygenase NAD(P)H activity"/>
    <property type="evidence" value="ECO:0007669"/>
    <property type="project" value="TreeGrafter"/>
</dbReference>
<dbReference type="CDD" id="cd01040">
    <property type="entry name" value="Mb-like"/>
    <property type="match status" value="1"/>
</dbReference>
<dbReference type="SUPFAM" id="SSF46458">
    <property type="entry name" value="Globin-like"/>
    <property type="match status" value="1"/>
</dbReference>
<dbReference type="AlphaFoldDB" id="A0AA91PZ11"/>
<dbReference type="GO" id="GO:0071500">
    <property type="term" value="P:cellular response to nitrosative stress"/>
    <property type="evidence" value="ECO:0007669"/>
    <property type="project" value="TreeGrafter"/>
</dbReference>
<comment type="caution">
    <text evidence="3">The sequence shown here is derived from an EMBL/GenBank/DDBJ whole genome shotgun (WGS) entry which is preliminary data.</text>
</comment>
<dbReference type="PANTHER" id="PTHR43396:SF6">
    <property type="entry name" value="ABL201WP"/>
    <property type="match status" value="1"/>
</dbReference>
<dbReference type="GO" id="GO:0019825">
    <property type="term" value="F:oxygen binding"/>
    <property type="evidence" value="ECO:0007669"/>
    <property type="project" value="InterPro"/>
</dbReference>
<evidence type="ECO:0000313" key="4">
    <source>
        <dbReference type="Proteomes" id="UP000195602"/>
    </source>
</evidence>
<dbReference type="OMA" id="HERFGTK"/>
<name>A0AA91PZ11_CLALS</name>
<dbReference type="Gene3D" id="1.10.490.10">
    <property type="entry name" value="Globins"/>
    <property type="match status" value="1"/>
</dbReference>
<dbReference type="InterPro" id="IPR044399">
    <property type="entry name" value="Mb-like_M"/>
</dbReference>